<dbReference type="EMBL" id="JAUBDH010000009">
    <property type="protein sequence ID" value="MDW0111047.1"/>
    <property type="molecule type" value="Genomic_DNA"/>
</dbReference>
<feature type="transmembrane region" description="Helical" evidence="2">
    <location>
        <begin position="458"/>
        <end position="475"/>
    </location>
</feature>
<gene>
    <name evidence="4" type="ORF">QT716_13470</name>
</gene>
<dbReference type="PANTHER" id="PTHR41259:SF1">
    <property type="entry name" value="DOUBLE-STRAND BREAK REPAIR RAD50 ATPASE, PUTATIVE-RELATED"/>
    <property type="match status" value="1"/>
</dbReference>
<dbReference type="PANTHER" id="PTHR41259">
    <property type="entry name" value="DOUBLE-STRAND BREAK REPAIR RAD50 ATPASE, PUTATIVE-RELATED"/>
    <property type="match status" value="1"/>
</dbReference>
<dbReference type="Proteomes" id="UP001280629">
    <property type="component" value="Unassembled WGS sequence"/>
</dbReference>
<evidence type="ECO:0000256" key="1">
    <source>
        <dbReference type="SAM" id="Coils"/>
    </source>
</evidence>
<keyword evidence="2" id="KW-1133">Transmembrane helix</keyword>
<sequence length="966" mass="109834">MKIERLVIYGFGRHSNVTIELVDGITVFYGKNEAGKTTIYQFILQVLFGFPPKNNQQLRYEPKSGSHYGGKVILSDERSGVVEVERIRGKSAGDVTVRFSDGTVGGQEELSEILRQYDRTAFESVFSFSLFQLQGLEQMDADELSRTLLSSGTTGIDLLMQLEKQLEKEKAELFKKSGKNPQMNVLLKELRELEDTLKVQRAKVDEYEPAVKRLEQVEQLLRENRRELQELQKGSDKLKNAQLRLPIEANRNKLAAQIDELDNTTFPPNGIREQEMLEAKKHEAEAVISRSTYQLNEIRDQLESKSQQEQSDAVEAMLVKESDWQVLQQQVVSAKADIARLKTEQHDLLGRLGATESSMKETILAVDGSVSNEQFLHKLASQVQQIERNADSYQNELQRSLELEQRTVQQLNRLEEQAPTPDEQAQALKWPSVRSRLAEAKAYVSFGKREQPQNSKTMIWMLLVIALLLSAYGVVQQQWALVIIGIVLAAVGGYGILQKAQVPSQTDEQMNEMKALLKAYEGKEELFEEVCRKTEEYTQKKKRLKLIAEEQALDRESLQEDLKGILTQKESAHKELLEALQSGGLTVSANVEIIAELFRMIRNVQNTERLLIQRGEELKQVYEKIEQHLSQAKSVLGRDVPESDLYTLIRQEARMLREAMLADNAGKERMKELTRIIQEKTLELHSFQEQEQQLFALAGADDKQSFYEAHDRYQQLQSMQLNLNGLNEQLNTFQDAEGLAGDEEQLHHLLSQVESQRRDVEQKVTDLTDERASLLHRTDALLTDDAHLLTSQLYENKKAEFNEIAFEWSSRQAAAEAIRQTMADLKDKKLPAVLERANVIFQQLTTGQYDSLSIQSDGHFHALHKDGQRFAIAELSQATKEQAYVALRLSLAGELLEQAPFPIIMDDPFVHFDAGRLSQMTELISKLAKNHQIIVFTCHETLSSHWPEAKVLNVSNVGKSPEGVAL</sequence>
<proteinExistence type="predicted"/>
<evidence type="ECO:0000256" key="2">
    <source>
        <dbReference type="SAM" id="Phobius"/>
    </source>
</evidence>
<feature type="coiled-coil region" evidence="1">
    <location>
        <begin position="716"/>
        <end position="777"/>
    </location>
</feature>
<feature type="domain" description="YhaN AAA" evidence="3">
    <location>
        <begin position="1"/>
        <end position="205"/>
    </location>
</feature>
<keyword evidence="5" id="KW-1185">Reference proteome</keyword>
<dbReference type="InterPro" id="IPR038734">
    <property type="entry name" value="YhaN_AAA"/>
</dbReference>
<feature type="transmembrane region" description="Helical" evidence="2">
    <location>
        <begin position="480"/>
        <end position="497"/>
    </location>
</feature>
<name>A0ABU4G3U9_9BACL</name>
<protein>
    <submittedName>
        <fullName evidence="4">AAA family ATPase</fullName>
    </submittedName>
</protein>
<organism evidence="4 5">
    <name type="scientific">Sporosarcina aquimarina</name>
    <dbReference type="NCBI Taxonomy" id="114975"/>
    <lineage>
        <taxon>Bacteria</taxon>
        <taxon>Bacillati</taxon>
        <taxon>Bacillota</taxon>
        <taxon>Bacilli</taxon>
        <taxon>Bacillales</taxon>
        <taxon>Caryophanaceae</taxon>
        <taxon>Sporosarcina</taxon>
    </lineage>
</organism>
<dbReference type="SUPFAM" id="SSF52540">
    <property type="entry name" value="P-loop containing nucleoside triphosphate hydrolases"/>
    <property type="match status" value="1"/>
</dbReference>
<keyword evidence="2" id="KW-0472">Membrane</keyword>
<evidence type="ECO:0000313" key="4">
    <source>
        <dbReference type="EMBL" id="MDW0111047.1"/>
    </source>
</evidence>
<feature type="coiled-coil region" evidence="1">
    <location>
        <begin position="376"/>
        <end position="417"/>
    </location>
</feature>
<dbReference type="Gene3D" id="3.40.50.300">
    <property type="entry name" value="P-loop containing nucleotide triphosphate hydrolases"/>
    <property type="match status" value="2"/>
</dbReference>
<accession>A0ABU4G3U9</accession>
<reference evidence="4 5" key="1">
    <citation type="submission" date="2023-06" db="EMBL/GenBank/DDBJ databases">
        <title>Sporosarcina sp. nov., isolated from Korean traditional fermented seafood 'Jeotgal'.</title>
        <authorList>
            <person name="Yang A.-I."/>
            <person name="Shin N.-R."/>
        </authorList>
    </citation>
    <scope>NUCLEOTIDE SEQUENCE [LARGE SCALE GENOMIC DNA]</scope>
    <source>
        <strain evidence="4 5">KCTC3840</strain>
    </source>
</reference>
<keyword evidence="2" id="KW-0812">Transmembrane</keyword>
<dbReference type="InterPro" id="IPR027417">
    <property type="entry name" value="P-loop_NTPase"/>
</dbReference>
<dbReference type="RefSeq" id="WP_317936633.1">
    <property type="nucleotide sequence ID" value="NZ_JAUBDH010000009.1"/>
</dbReference>
<dbReference type="Pfam" id="PF13514">
    <property type="entry name" value="AAA_27"/>
    <property type="match status" value="1"/>
</dbReference>
<evidence type="ECO:0000259" key="3">
    <source>
        <dbReference type="Pfam" id="PF13514"/>
    </source>
</evidence>
<comment type="caution">
    <text evidence="4">The sequence shown here is derived from an EMBL/GenBank/DDBJ whole genome shotgun (WGS) entry which is preliminary data.</text>
</comment>
<evidence type="ECO:0000313" key="5">
    <source>
        <dbReference type="Proteomes" id="UP001280629"/>
    </source>
</evidence>
<feature type="coiled-coil region" evidence="1">
    <location>
        <begin position="156"/>
        <end position="241"/>
    </location>
</feature>
<keyword evidence="1" id="KW-0175">Coiled coil</keyword>